<proteinExistence type="predicted"/>
<dbReference type="Proteomes" id="UP000443353">
    <property type="component" value="Unassembled WGS sequence"/>
</dbReference>
<comment type="caution">
    <text evidence="1">The sequence shown here is derived from an EMBL/GenBank/DDBJ whole genome shotgun (WGS) entry which is preliminary data.</text>
</comment>
<gene>
    <name evidence="1" type="ORF">GPY61_29985</name>
</gene>
<reference evidence="1 2" key="1">
    <citation type="submission" date="2019-12" db="EMBL/GenBank/DDBJ databases">
        <authorList>
            <person name="Li C."/>
            <person name="Zhao J."/>
        </authorList>
    </citation>
    <scope>NUCLEOTIDE SEQUENCE [LARGE SCALE GENOMIC DNA]</scope>
    <source>
        <strain evidence="1 2">NEAU-DD11</strain>
    </source>
</reference>
<name>A0A7X3G5Y7_9BURK</name>
<sequence length="73" mass="8248">MNTQSKNFMAELVELGAETERERLDAMSAGDRKLKEVASKLLQLERDLAIPGAAISDNTRQQRILDILQDEDF</sequence>
<dbReference type="AlphaFoldDB" id="A0A7X3G5Y7"/>
<evidence type="ECO:0000313" key="1">
    <source>
        <dbReference type="EMBL" id="MVW64168.1"/>
    </source>
</evidence>
<organism evidence="1 2">
    <name type="scientific">Massilia cellulosiltytica</name>
    <dbReference type="NCBI Taxonomy" id="2683234"/>
    <lineage>
        <taxon>Bacteria</taxon>
        <taxon>Pseudomonadati</taxon>
        <taxon>Pseudomonadota</taxon>
        <taxon>Betaproteobacteria</taxon>
        <taxon>Burkholderiales</taxon>
        <taxon>Oxalobacteraceae</taxon>
        <taxon>Telluria group</taxon>
        <taxon>Massilia</taxon>
    </lineage>
</organism>
<protein>
    <submittedName>
        <fullName evidence="1">Uncharacterized protein</fullName>
    </submittedName>
</protein>
<accession>A0A7X3G5Y7</accession>
<evidence type="ECO:0000313" key="2">
    <source>
        <dbReference type="Proteomes" id="UP000443353"/>
    </source>
</evidence>
<keyword evidence="2" id="KW-1185">Reference proteome</keyword>
<dbReference type="EMBL" id="WSES01000012">
    <property type="protein sequence ID" value="MVW64168.1"/>
    <property type="molecule type" value="Genomic_DNA"/>
</dbReference>
<dbReference type="RefSeq" id="WP_160410687.1">
    <property type="nucleotide sequence ID" value="NZ_WSES01000012.1"/>
</dbReference>